<feature type="compositionally biased region" description="Polar residues" evidence="5">
    <location>
        <begin position="219"/>
        <end position="228"/>
    </location>
</feature>
<gene>
    <name evidence="6" type="ORF">NP233_g4097</name>
</gene>
<feature type="region of interest" description="Disordered" evidence="5">
    <location>
        <begin position="219"/>
        <end position="241"/>
    </location>
</feature>
<dbReference type="Pfam" id="PF04820">
    <property type="entry name" value="Trp_halogenase"/>
    <property type="match status" value="2"/>
</dbReference>
<evidence type="ECO:0000313" key="7">
    <source>
        <dbReference type="Proteomes" id="UP001213000"/>
    </source>
</evidence>
<organism evidence="6 7">
    <name type="scientific">Leucocoprinus birnbaumii</name>
    <dbReference type="NCBI Taxonomy" id="56174"/>
    <lineage>
        <taxon>Eukaryota</taxon>
        <taxon>Fungi</taxon>
        <taxon>Dikarya</taxon>
        <taxon>Basidiomycota</taxon>
        <taxon>Agaricomycotina</taxon>
        <taxon>Agaricomycetes</taxon>
        <taxon>Agaricomycetidae</taxon>
        <taxon>Agaricales</taxon>
        <taxon>Agaricineae</taxon>
        <taxon>Agaricaceae</taxon>
        <taxon>Leucocoprinus</taxon>
    </lineage>
</organism>
<evidence type="ECO:0000256" key="1">
    <source>
        <dbReference type="ARBA" id="ARBA00005706"/>
    </source>
</evidence>
<reference evidence="6" key="1">
    <citation type="submission" date="2022-07" db="EMBL/GenBank/DDBJ databases">
        <title>Genome Sequence of Leucocoprinus birnbaumii.</title>
        <authorList>
            <person name="Buettner E."/>
        </authorList>
    </citation>
    <scope>NUCLEOTIDE SEQUENCE</scope>
    <source>
        <strain evidence="6">VT141</strain>
    </source>
</reference>
<evidence type="ECO:0000256" key="4">
    <source>
        <dbReference type="ARBA" id="ARBA00049364"/>
    </source>
</evidence>
<proteinExistence type="inferred from homology"/>
<evidence type="ECO:0000256" key="2">
    <source>
        <dbReference type="ARBA" id="ARBA00023002"/>
    </source>
</evidence>
<accession>A0AAD5YXG6</accession>
<keyword evidence="7" id="KW-1185">Reference proteome</keyword>
<dbReference type="AlphaFoldDB" id="A0AAD5YXG6"/>
<dbReference type="GO" id="GO:0044550">
    <property type="term" value="P:secondary metabolite biosynthetic process"/>
    <property type="evidence" value="ECO:0007669"/>
    <property type="project" value="UniProtKB-ARBA"/>
</dbReference>
<evidence type="ECO:0008006" key="8">
    <source>
        <dbReference type="Google" id="ProtNLM"/>
    </source>
</evidence>
<dbReference type="Gene3D" id="3.50.50.60">
    <property type="entry name" value="FAD/NAD(P)-binding domain"/>
    <property type="match status" value="2"/>
</dbReference>
<dbReference type="GO" id="GO:0140907">
    <property type="term" value="F:flavin-dependent halogenase activity"/>
    <property type="evidence" value="ECO:0007669"/>
    <property type="project" value="UniProtKB-ARBA"/>
</dbReference>
<name>A0AAD5YXG6_9AGAR</name>
<comment type="similarity">
    <text evidence="1">Belongs to the flavin-dependent halogenase family.</text>
</comment>
<dbReference type="InterPro" id="IPR006905">
    <property type="entry name" value="Flavin_halogenase"/>
</dbReference>
<dbReference type="PANTHER" id="PTHR43747:SF5">
    <property type="entry name" value="FAD-BINDING DOMAIN-CONTAINING PROTEIN"/>
    <property type="match status" value="1"/>
</dbReference>
<dbReference type="InterPro" id="IPR036188">
    <property type="entry name" value="FAD/NAD-bd_sf"/>
</dbReference>
<dbReference type="SUPFAM" id="SSF51905">
    <property type="entry name" value="FAD/NAD(P)-binding domain"/>
    <property type="match status" value="1"/>
</dbReference>
<evidence type="ECO:0000256" key="5">
    <source>
        <dbReference type="SAM" id="MobiDB-lite"/>
    </source>
</evidence>
<sequence length="662" mass="72740">MYGDSRAIDGELFWRCIRLIARREDREMEEVMEIGGFSRNSKERRMPRTAPVLETAAIKFRPSAQSLIIPPSSVMATSSLPPKHTQVLVIGGGPAGSYAASALAREGINVTVFEASKFPRYHIGESLIPSVRHYLRFIGAEDKLANYGFVHKPGSAIKFNQFKREGYTDFVALGHNNNAWNVVRSEFDQLLLNHARASGAAVYEQTKVDAIHFDPSNPDQPVSVSWTHTPPQALPSPPASPTTSTFSRIFNRFSNAEQMPQVNGPVQGTTTFTRVIDASGRAGLMSTRYLHSRRFNASLKNIAVWGYWENVKSYAEGTRRSGAPWFEALTDESGWAWFIPLHNGSTSVGIVVNQKAYNAKADSLPPPPFSDQQTENAASTLAARYLSNLNFAPGIVDLIGEGKLVEGSVKTASDFSYSAPSYAGPNYRIVGDAGAFIDPFFSSGIHLAMTSALSAAATICASIRGDCSEALAASWHTQRVATSYTRFQVVVLSAYKQIRSQTGDVLADIDEDNYDRAFAYLRPVIQGASEMGARLSESELQKSLDFCVKLFDPTTPEDHERASFMNGLSRELLDVSTPVIAPEVLEKTLDVEYFGQSCDEDSGSDTEKAIETKMVLHKVNARRVIHSEYAINNMELENLDGYAVRLERGKLGLMKTSPTTAH</sequence>
<evidence type="ECO:0000256" key="3">
    <source>
        <dbReference type="ARBA" id="ARBA00023033"/>
    </source>
</evidence>
<keyword evidence="2" id="KW-0560">Oxidoreductase</keyword>
<comment type="catalytic activity">
    <reaction evidence="4">
        <text>melleolide F + FADH2 + chloride + O2 = 6'-chloromelleolide F + FAD + 2 H2O + H(+)</text>
        <dbReference type="Rhea" id="RHEA:67160"/>
        <dbReference type="ChEBI" id="CHEBI:15377"/>
        <dbReference type="ChEBI" id="CHEBI:15378"/>
        <dbReference type="ChEBI" id="CHEBI:15379"/>
        <dbReference type="ChEBI" id="CHEBI:17996"/>
        <dbReference type="ChEBI" id="CHEBI:57692"/>
        <dbReference type="ChEBI" id="CHEBI:58307"/>
        <dbReference type="ChEBI" id="CHEBI:167712"/>
        <dbReference type="ChEBI" id="CHEBI:167713"/>
    </reaction>
    <physiologicalReaction direction="left-to-right" evidence="4">
        <dbReference type="Rhea" id="RHEA:67161"/>
    </physiologicalReaction>
</comment>
<evidence type="ECO:0000313" key="6">
    <source>
        <dbReference type="EMBL" id="KAJ3570902.1"/>
    </source>
</evidence>
<dbReference type="PANTHER" id="PTHR43747">
    <property type="entry name" value="FAD-BINDING PROTEIN"/>
    <property type="match status" value="1"/>
</dbReference>
<dbReference type="InterPro" id="IPR050816">
    <property type="entry name" value="Flavin-dep_Halogenase_NPB"/>
</dbReference>
<dbReference type="GO" id="GO:0004497">
    <property type="term" value="F:monooxygenase activity"/>
    <property type="evidence" value="ECO:0007669"/>
    <property type="project" value="UniProtKB-KW"/>
</dbReference>
<comment type="caution">
    <text evidence="6">The sequence shown here is derived from an EMBL/GenBank/DDBJ whole genome shotgun (WGS) entry which is preliminary data.</text>
</comment>
<keyword evidence="3" id="KW-0503">Monooxygenase</keyword>
<protein>
    <recommendedName>
        <fullName evidence="8">Halogenase</fullName>
    </recommendedName>
</protein>
<dbReference type="Proteomes" id="UP001213000">
    <property type="component" value="Unassembled WGS sequence"/>
</dbReference>
<dbReference type="EMBL" id="JANIEX010000212">
    <property type="protein sequence ID" value="KAJ3570902.1"/>
    <property type="molecule type" value="Genomic_DNA"/>
</dbReference>